<evidence type="ECO:0000313" key="3">
    <source>
        <dbReference type="EMBL" id="NCS91646.1"/>
    </source>
</evidence>
<name>A0A8J7YZZ1_9ARCH</name>
<sequence length="78" mass="8737">MDEIDAIRLATLNSSNYFNLKNLGALAIGRDANITIVDNLKDFNVETVIFKGKIVVSSGKILAKFKKRKISEKWTHTV</sequence>
<reference evidence="3" key="1">
    <citation type="submission" date="2019-11" db="EMBL/GenBank/DDBJ databases">
        <title>Lipid analysis of CO2-rich subsurface aquifers suggests an autotrophy-based deep biosphere with lysolipids enriched in CPR bacteria.</title>
        <authorList>
            <person name="Probst A.J."/>
            <person name="Elling F.J."/>
            <person name="Castelle C.J."/>
            <person name="Zhu Q."/>
            <person name="Elvert M."/>
            <person name="Birarda G."/>
            <person name="Holman H.-Y."/>
            <person name="Lane K.R."/>
            <person name="Ladd B."/>
            <person name="Ryan M.C."/>
            <person name="Woyke T."/>
            <person name="Hinrichs K.-U."/>
            <person name="Banfield J.F."/>
        </authorList>
    </citation>
    <scope>NUCLEOTIDE SEQUENCE</scope>
    <source>
        <strain evidence="2">CG_2015-01_33_1645</strain>
        <strain evidence="3">CG_2015-04_33_537</strain>
    </source>
</reference>
<comment type="caution">
    <text evidence="3">The sequence shown here is derived from an EMBL/GenBank/DDBJ whole genome shotgun (WGS) entry which is preliminary data.</text>
</comment>
<feature type="domain" description="Amidohydrolase-related" evidence="1">
    <location>
        <begin position="1"/>
        <end position="55"/>
    </location>
</feature>
<dbReference type="InterPro" id="IPR011059">
    <property type="entry name" value="Metal-dep_hydrolase_composite"/>
</dbReference>
<proteinExistence type="predicted"/>
<protein>
    <submittedName>
        <fullName evidence="3">Amidohydrolase family protein</fullName>
    </submittedName>
</protein>
<dbReference type="Proteomes" id="UP000738826">
    <property type="component" value="Unassembled WGS sequence"/>
</dbReference>
<evidence type="ECO:0000313" key="2">
    <source>
        <dbReference type="EMBL" id="NCN64534.1"/>
    </source>
</evidence>
<dbReference type="GO" id="GO:0016810">
    <property type="term" value="F:hydrolase activity, acting on carbon-nitrogen (but not peptide) bonds"/>
    <property type="evidence" value="ECO:0007669"/>
    <property type="project" value="InterPro"/>
</dbReference>
<organism evidence="3 4">
    <name type="scientific">Candidatus Altarchaeum hamiconexum</name>
    <dbReference type="NCBI Taxonomy" id="1803513"/>
    <lineage>
        <taxon>Archaea</taxon>
        <taxon>Candidatus Altarchaeota</taxon>
        <taxon>Candidatus Altiarchaeia</taxon>
        <taxon>Candidatus Altarchaeales</taxon>
        <taxon>Candidatus Altarchaeaceae</taxon>
        <taxon>Candidatus Altarchaeum</taxon>
    </lineage>
</organism>
<dbReference type="Gene3D" id="3.20.20.140">
    <property type="entry name" value="Metal-dependent hydrolases"/>
    <property type="match status" value="1"/>
</dbReference>
<dbReference type="EMBL" id="JAACQH010000095">
    <property type="protein sequence ID" value="NCS91646.1"/>
    <property type="molecule type" value="Genomic_DNA"/>
</dbReference>
<dbReference type="AlphaFoldDB" id="A0A8J7YZZ1"/>
<evidence type="ECO:0000259" key="1">
    <source>
        <dbReference type="Pfam" id="PF01979"/>
    </source>
</evidence>
<dbReference type="Gene3D" id="2.30.40.10">
    <property type="entry name" value="Urease, subunit C, domain 1"/>
    <property type="match status" value="1"/>
</dbReference>
<dbReference type="InterPro" id="IPR006680">
    <property type="entry name" value="Amidohydro-rel"/>
</dbReference>
<gene>
    <name evidence="3" type="ORF">GW779_04450</name>
    <name evidence="2" type="ORF">GW910_00425</name>
</gene>
<accession>A0A8J7YZZ1</accession>
<dbReference type="SUPFAM" id="SSF51338">
    <property type="entry name" value="Composite domain of metallo-dependent hydrolases"/>
    <property type="match status" value="1"/>
</dbReference>
<dbReference type="Pfam" id="PF01979">
    <property type="entry name" value="Amidohydro_1"/>
    <property type="match status" value="1"/>
</dbReference>
<dbReference type="Proteomes" id="UP000768163">
    <property type="component" value="Unassembled WGS sequence"/>
</dbReference>
<evidence type="ECO:0000313" key="4">
    <source>
        <dbReference type="Proteomes" id="UP000738826"/>
    </source>
</evidence>
<dbReference type="EMBL" id="JAACVF010000009">
    <property type="protein sequence ID" value="NCN64534.1"/>
    <property type="molecule type" value="Genomic_DNA"/>
</dbReference>